<evidence type="ECO:0000313" key="1">
    <source>
        <dbReference type="EMBL" id="KIW70086.1"/>
    </source>
</evidence>
<dbReference type="SUPFAM" id="SSF55729">
    <property type="entry name" value="Acyl-CoA N-acyltransferases (Nat)"/>
    <property type="match status" value="1"/>
</dbReference>
<dbReference type="PANTHER" id="PTHR42791">
    <property type="entry name" value="GNAT FAMILY ACETYLTRANSFERASE"/>
    <property type="match status" value="1"/>
</dbReference>
<keyword evidence="2" id="KW-1185">Reference proteome</keyword>
<accession>A0A0D2CY25</accession>
<dbReference type="Gene3D" id="3.40.630.30">
    <property type="match status" value="1"/>
</dbReference>
<dbReference type="InterPro" id="IPR016181">
    <property type="entry name" value="Acyl_CoA_acyltransferase"/>
</dbReference>
<dbReference type="STRING" id="5601.A0A0D2CY25"/>
<evidence type="ECO:0008006" key="3">
    <source>
        <dbReference type="Google" id="ProtNLM"/>
    </source>
</evidence>
<reference evidence="1 2" key="1">
    <citation type="submission" date="2015-01" db="EMBL/GenBank/DDBJ databases">
        <title>The Genome Sequence of Capronia semiimmersa CBS27337.</title>
        <authorList>
            <consortium name="The Broad Institute Genomics Platform"/>
            <person name="Cuomo C."/>
            <person name="de Hoog S."/>
            <person name="Gorbushina A."/>
            <person name="Stielow B."/>
            <person name="Teixiera M."/>
            <person name="Abouelleil A."/>
            <person name="Chapman S.B."/>
            <person name="Priest M."/>
            <person name="Young S.K."/>
            <person name="Wortman J."/>
            <person name="Nusbaum C."/>
            <person name="Birren B."/>
        </authorList>
    </citation>
    <scope>NUCLEOTIDE SEQUENCE [LARGE SCALE GENOMIC DNA]</scope>
    <source>
        <strain evidence="1 2">CBS 27337</strain>
    </source>
</reference>
<dbReference type="EMBL" id="KN846957">
    <property type="protein sequence ID" value="KIW70086.1"/>
    <property type="molecule type" value="Genomic_DNA"/>
</dbReference>
<sequence length="293" mass="32452">MTESKPPSTGGAPPIFRTAAPQEDNLLSRILCNAFLPLWNHNWFHGVSKPLEPVTIGTLDRDPPMNRLQRTRVRFYLALIKMTRLIGGIVLVADVPSETTATAPADSTTTATATPDIGAILLWLPPTKRLGALDIPTLWRSGLLSLMLPWHYGLTGLHRIEAVFEGNIAKMWQRTLPDLPPRGVQERDCAFVQMIARNPKYARMGYASELLKYQIGQHFAEFPDRPVLLDTTTLQGIRAYERLGFKLLAEMPVETGTDAAGMKLAKDASDEVKNEARQICVQRVMAKLPGGDS</sequence>
<gene>
    <name evidence="1" type="ORF">PV04_02392</name>
</gene>
<dbReference type="Proteomes" id="UP000054266">
    <property type="component" value="Unassembled WGS sequence"/>
</dbReference>
<protein>
    <recommendedName>
        <fullName evidence="3">N-acetyltransferase domain-containing protein</fullName>
    </recommendedName>
</protein>
<evidence type="ECO:0000313" key="2">
    <source>
        <dbReference type="Proteomes" id="UP000054266"/>
    </source>
</evidence>
<dbReference type="PANTHER" id="PTHR42791:SF1">
    <property type="entry name" value="N-ACETYLTRANSFERASE DOMAIN-CONTAINING PROTEIN"/>
    <property type="match status" value="1"/>
</dbReference>
<dbReference type="InterPro" id="IPR052523">
    <property type="entry name" value="Trichothecene_AcTrans"/>
</dbReference>
<proteinExistence type="predicted"/>
<organism evidence="1 2">
    <name type="scientific">Phialophora macrospora</name>
    <dbReference type="NCBI Taxonomy" id="1851006"/>
    <lineage>
        <taxon>Eukaryota</taxon>
        <taxon>Fungi</taxon>
        <taxon>Dikarya</taxon>
        <taxon>Ascomycota</taxon>
        <taxon>Pezizomycotina</taxon>
        <taxon>Eurotiomycetes</taxon>
        <taxon>Chaetothyriomycetidae</taxon>
        <taxon>Chaetothyriales</taxon>
        <taxon>Herpotrichiellaceae</taxon>
        <taxon>Phialophora</taxon>
    </lineage>
</organism>
<name>A0A0D2CY25_9EURO</name>
<dbReference type="HOGENOM" id="CLU_1098778_0_0_1"/>
<dbReference type="AlphaFoldDB" id="A0A0D2CY25"/>